<dbReference type="OrthoDB" id="843225at2759"/>
<sequence length="100" mass="11578">MVIVLDLMKRVFTVIVICDPYLINMRMSMSLRTTFLNLCRESDKEAQLKMEDDYDVFTESNTSDLAKSLSDAHISYKSHVVKNHDMKDTICLDLERLGVE</sequence>
<evidence type="ECO:0000313" key="1">
    <source>
        <dbReference type="EMBL" id="PTQ48359.1"/>
    </source>
</evidence>
<evidence type="ECO:0000313" key="2">
    <source>
        <dbReference type="Proteomes" id="UP000244005"/>
    </source>
</evidence>
<keyword evidence="2" id="KW-1185">Reference proteome</keyword>
<accession>A0A2R6XQI8</accession>
<proteinExistence type="predicted"/>
<organism evidence="1 2">
    <name type="scientific">Marchantia polymorpha</name>
    <name type="common">Common liverwort</name>
    <name type="synonym">Marchantia aquatica</name>
    <dbReference type="NCBI Taxonomy" id="3197"/>
    <lineage>
        <taxon>Eukaryota</taxon>
        <taxon>Viridiplantae</taxon>
        <taxon>Streptophyta</taxon>
        <taxon>Embryophyta</taxon>
        <taxon>Marchantiophyta</taxon>
        <taxon>Marchantiopsida</taxon>
        <taxon>Marchantiidae</taxon>
        <taxon>Marchantiales</taxon>
        <taxon>Marchantiaceae</taxon>
        <taxon>Marchantia</taxon>
    </lineage>
</organism>
<dbReference type="PANTHER" id="PTHR31966">
    <property type="entry name" value="OS01G0783500 PROTEIN"/>
    <property type="match status" value="1"/>
</dbReference>
<dbReference type="PANTHER" id="PTHR31966:SF3">
    <property type="entry name" value="OS05G0501700 PROTEIN"/>
    <property type="match status" value="1"/>
</dbReference>
<dbReference type="Proteomes" id="UP000244005">
    <property type="component" value="Unassembled WGS sequence"/>
</dbReference>
<dbReference type="InterPro" id="IPR044162">
    <property type="entry name" value="PHOS32/34"/>
</dbReference>
<dbReference type="AlphaFoldDB" id="A0A2R6XQI8"/>
<reference evidence="2" key="1">
    <citation type="journal article" date="2017" name="Cell">
        <title>Insights into land plant evolution garnered from the Marchantia polymorpha genome.</title>
        <authorList>
            <person name="Bowman J.L."/>
            <person name="Kohchi T."/>
            <person name="Yamato K.T."/>
            <person name="Jenkins J."/>
            <person name="Shu S."/>
            <person name="Ishizaki K."/>
            <person name="Yamaoka S."/>
            <person name="Nishihama R."/>
            <person name="Nakamura Y."/>
            <person name="Berger F."/>
            <person name="Adam C."/>
            <person name="Aki S.S."/>
            <person name="Althoff F."/>
            <person name="Araki T."/>
            <person name="Arteaga-Vazquez M.A."/>
            <person name="Balasubrmanian S."/>
            <person name="Barry K."/>
            <person name="Bauer D."/>
            <person name="Boehm C.R."/>
            <person name="Briginshaw L."/>
            <person name="Caballero-Perez J."/>
            <person name="Catarino B."/>
            <person name="Chen F."/>
            <person name="Chiyoda S."/>
            <person name="Chovatia M."/>
            <person name="Davies K.M."/>
            <person name="Delmans M."/>
            <person name="Demura T."/>
            <person name="Dierschke T."/>
            <person name="Dolan L."/>
            <person name="Dorantes-Acosta A.E."/>
            <person name="Eklund D.M."/>
            <person name="Florent S.N."/>
            <person name="Flores-Sandoval E."/>
            <person name="Fujiyama A."/>
            <person name="Fukuzawa H."/>
            <person name="Galik B."/>
            <person name="Grimanelli D."/>
            <person name="Grimwood J."/>
            <person name="Grossniklaus U."/>
            <person name="Hamada T."/>
            <person name="Haseloff J."/>
            <person name="Hetherington A.J."/>
            <person name="Higo A."/>
            <person name="Hirakawa Y."/>
            <person name="Hundley H.N."/>
            <person name="Ikeda Y."/>
            <person name="Inoue K."/>
            <person name="Inoue S.I."/>
            <person name="Ishida S."/>
            <person name="Jia Q."/>
            <person name="Kakita M."/>
            <person name="Kanazawa T."/>
            <person name="Kawai Y."/>
            <person name="Kawashima T."/>
            <person name="Kennedy M."/>
            <person name="Kinose K."/>
            <person name="Kinoshita T."/>
            <person name="Kohara Y."/>
            <person name="Koide E."/>
            <person name="Komatsu K."/>
            <person name="Kopischke S."/>
            <person name="Kubo M."/>
            <person name="Kyozuka J."/>
            <person name="Lagercrantz U."/>
            <person name="Lin S.S."/>
            <person name="Lindquist E."/>
            <person name="Lipzen A.M."/>
            <person name="Lu C.W."/>
            <person name="De Luna E."/>
            <person name="Martienssen R.A."/>
            <person name="Minamino N."/>
            <person name="Mizutani M."/>
            <person name="Mizutani M."/>
            <person name="Mochizuki N."/>
            <person name="Monte I."/>
            <person name="Mosher R."/>
            <person name="Nagasaki H."/>
            <person name="Nakagami H."/>
            <person name="Naramoto S."/>
            <person name="Nishitani K."/>
            <person name="Ohtani M."/>
            <person name="Okamoto T."/>
            <person name="Okumura M."/>
            <person name="Phillips J."/>
            <person name="Pollak B."/>
            <person name="Reinders A."/>
            <person name="Rovekamp M."/>
            <person name="Sano R."/>
            <person name="Sawa S."/>
            <person name="Schmid M.W."/>
            <person name="Shirakawa M."/>
            <person name="Solano R."/>
            <person name="Spunde A."/>
            <person name="Suetsugu N."/>
            <person name="Sugano S."/>
            <person name="Sugiyama A."/>
            <person name="Sun R."/>
            <person name="Suzuki Y."/>
            <person name="Takenaka M."/>
            <person name="Takezawa D."/>
            <person name="Tomogane H."/>
            <person name="Tsuzuki M."/>
            <person name="Ueda T."/>
            <person name="Umeda M."/>
            <person name="Ward J.M."/>
            <person name="Watanabe Y."/>
            <person name="Yazaki K."/>
            <person name="Yokoyama R."/>
            <person name="Yoshitake Y."/>
            <person name="Yotsui I."/>
            <person name="Zachgo S."/>
            <person name="Schmutz J."/>
        </authorList>
    </citation>
    <scope>NUCLEOTIDE SEQUENCE [LARGE SCALE GENOMIC DNA]</scope>
    <source>
        <strain evidence="2">Tak-1</strain>
    </source>
</reference>
<protein>
    <submittedName>
        <fullName evidence="1">Uncharacterized protein</fullName>
    </submittedName>
</protein>
<name>A0A2R6XQI8_MARPO</name>
<dbReference type="EMBL" id="KZ772677">
    <property type="protein sequence ID" value="PTQ48359.1"/>
    <property type="molecule type" value="Genomic_DNA"/>
</dbReference>
<gene>
    <name evidence="1" type="ORF">MARPO_0005s0031</name>
</gene>